<evidence type="ECO:0000313" key="2">
    <source>
        <dbReference type="EMBL" id="PIQ07036.1"/>
    </source>
</evidence>
<organism evidence="2 3">
    <name type="scientific">Candidatus Nealsonbacteria bacterium CG18_big_fil_WC_8_21_14_2_50_37_10</name>
    <dbReference type="NCBI Taxonomy" id="1974717"/>
    <lineage>
        <taxon>Bacteria</taxon>
        <taxon>Candidatus Nealsoniibacteriota</taxon>
    </lineage>
</organism>
<dbReference type="InterPro" id="IPR053830">
    <property type="entry name" value="DUF6922"/>
</dbReference>
<dbReference type="EMBL" id="PCUC01000066">
    <property type="protein sequence ID" value="PIQ07036.1"/>
    <property type="molecule type" value="Genomic_DNA"/>
</dbReference>
<dbReference type="AlphaFoldDB" id="A0A2H0FK15"/>
<sequence>MKNKKTKLPESFRPLLWSYKFSEINPKEHKRVIIVNVLNYGDLKQWRWLIKTYGRKEIKEFIESTPASEFRKPVLILLSLLLGIKKLKYASRSDYIRAKKSIQ</sequence>
<dbReference type="Proteomes" id="UP000230778">
    <property type="component" value="Unassembled WGS sequence"/>
</dbReference>
<name>A0A2H0FK15_9BACT</name>
<evidence type="ECO:0000259" key="1">
    <source>
        <dbReference type="Pfam" id="PF21956"/>
    </source>
</evidence>
<evidence type="ECO:0000313" key="3">
    <source>
        <dbReference type="Proteomes" id="UP000230778"/>
    </source>
</evidence>
<proteinExistence type="predicted"/>
<protein>
    <recommendedName>
        <fullName evidence="1">DUF6922 domain-containing protein</fullName>
    </recommendedName>
</protein>
<accession>A0A2H0FK15</accession>
<comment type="caution">
    <text evidence="2">The sequence shown here is derived from an EMBL/GenBank/DDBJ whole genome shotgun (WGS) entry which is preliminary data.</text>
</comment>
<feature type="domain" description="DUF6922" evidence="1">
    <location>
        <begin position="13"/>
        <end position="61"/>
    </location>
</feature>
<gene>
    <name evidence="2" type="ORF">COW72_01310</name>
</gene>
<reference evidence="2 3" key="1">
    <citation type="submission" date="2017-09" db="EMBL/GenBank/DDBJ databases">
        <title>Depth-based differentiation of microbial function through sediment-hosted aquifers and enrichment of novel symbionts in the deep terrestrial subsurface.</title>
        <authorList>
            <person name="Probst A.J."/>
            <person name="Ladd B."/>
            <person name="Jarett J.K."/>
            <person name="Geller-Mcgrath D.E."/>
            <person name="Sieber C.M."/>
            <person name="Emerson J.B."/>
            <person name="Anantharaman K."/>
            <person name="Thomas B.C."/>
            <person name="Malmstrom R."/>
            <person name="Stieglmeier M."/>
            <person name="Klingl A."/>
            <person name="Woyke T."/>
            <person name="Ryan C.M."/>
            <person name="Banfield J.F."/>
        </authorList>
    </citation>
    <scope>NUCLEOTIDE SEQUENCE [LARGE SCALE GENOMIC DNA]</scope>
    <source>
        <strain evidence="2">CG18_big_fil_WC_8_21_14_2_50_37_10</strain>
    </source>
</reference>
<dbReference type="Pfam" id="PF21956">
    <property type="entry name" value="DUF6922"/>
    <property type="match status" value="1"/>
</dbReference>